<dbReference type="PANTHER" id="PTHR33221:SF5">
    <property type="entry name" value="HTH-TYPE TRANSCRIPTIONAL REGULATOR ISCR"/>
    <property type="match status" value="1"/>
</dbReference>
<reference evidence="2 3" key="1">
    <citation type="submission" date="2024-02" db="EMBL/GenBank/DDBJ databases">
        <title>Rubritalea halochordaticola NBRC 107102.</title>
        <authorList>
            <person name="Ichikawa N."/>
            <person name="Katano-Makiyama Y."/>
            <person name="Hidaka K."/>
        </authorList>
    </citation>
    <scope>NUCLEOTIDE SEQUENCE [LARGE SCALE GENOMIC DNA]</scope>
    <source>
        <strain evidence="2 3">NBRC 107102</strain>
    </source>
</reference>
<keyword evidence="1" id="KW-0238">DNA-binding</keyword>
<dbReference type="Proteomes" id="UP001424741">
    <property type="component" value="Unassembled WGS sequence"/>
</dbReference>
<dbReference type="PANTHER" id="PTHR33221">
    <property type="entry name" value="WINGED HELIX-TURN-HELIX TRANSCRIPTIONAL REGULATOR, RRF2 FAMILY"/>
    <property type="match status" value="1"/>
</dbReference>
<gene>
    <name evidence="2" type="primary">cymR</name>
    <name evidence="2" type="ORF">Rhal01_02328</name>
</gene>
<dbReference type="NCBIfam" id="TIGR00738">
    <property type="entry name" value="rrf2_super"/>
    <property type="match status" value="1"/>
</dbReference>
<name>A0ABP9V4W9_9BACT</name>
<evidence type="ECO:0000313" key="2">
    <source>
        <dbReference type="EMBL" id="GAA5496146.1"/>
    </source>
</evidence>
<sequence>MAQLAKRADGQTITRLDEIAQREDVSANFLVQILNDLRRADLVISKRGKLGGYLLGRKAEEISLYDIVNAVDPSVLGSSATTDGESGELIRQAWDNVGNTLNNALKNITLDTLLSQGNNTMFYI</sequence>
<protein>
    <submittedName>
        <fullName evidence="2">HTH-type transcriptional regulator CymR</fullName>
    </submittedName>
</protein>
<organism evidence="2 3">
    <name type="scientific">Rubritalea halochordaticola</name>
    <dbReference type="NCBI Taxonomy" id="714537"/>
    <lineage>
        <taxon>Bacteria</taxon>
        <taxon>Pseudomonadati</taxon>
        <taxon>Verrucomicrobiota</taxon>
        <taxon>Verrucomicrobiia</taxon>
        <taxon>Verrucomicrobiales</taxon>
        <taxon>Rubritaleaceae</taxon>
        <taxon>Rubritalea</taxon>
    </lineage>
</organism>
<dbReference type="PROSITE" id="PS51197">
    <property type="entry name" value="HTH_RRF2_2"/>
    <property type="match status" value="1"/>
</dbReference>
<dbReference type="Gene3D" id="1.10.10.10">
    <property type="entry name" value="Winged helix-like DNA-binding domain superfamily/Winged helix DNA-binding domain"/>
    <property type="match status" value="1"/>
</dbReference>
<evidence type="ECO:0000256" key="1">
    <source>
        <dbReference type="ARBA" id="ARBA00023125"/>
    </source>
</evidence>
<evidence type="ECO:0000313" key="3">
    <source>
        <dbReference type="Proteomes" id="UP001424741"/>
    </source>
</evidence>
<dbReference type="SUPFAM" id="SSF46785">
    <property type="entry name" value="Winged helix' DNA-binding domain"/>
    <property type="match status" value="1"/>
</dbReference>
<dbReference type="InterPro" id="IPR000944">
    <property type="entry name" value="Tscrpt_reg_Rrf2"/>
</dbReference>
<dbReference type="EMBL" id="BAABRL010000007">
    <property type="protein sequence ID" value="GAA5496146.1"/>
    <property type="molecule type" value="Genomic_DNA"/>
</dbReference>
<proteinExistence type="predicted"/>
<keyword evidence="3" id="KW-1185">Reference proteome</keyword>
<dbReference type="InterPro" id="IPR036390">
    <property type="entry name" value="WH_DNA-bd_sf"/>
</dbReference>
<dbReference type="Pfam" id="PF02082">
    <property type="entry name" value="Rrf2"/>
    <property type="match status" value="1"/>
</dbReference>
<dbReference type="InterPro" id="IPR036388">
    <property type="entry name" value="WH-like_DNA-bd_sf"/>
</dbReference>
<comment type="caution">
    <text evidence="2">The sequence shown here is derived from an EMBL/GenBank/DDBJ whole genome shotgun (WGS) entry which is preliminary data.</text>
</comment>
<accession>A0ABP9V4W9</accession>